<keyword evidence="3" id="KW-0862">Zinc</keyword>
<feature type="domain" description="Zinc finger DksA/TraR C4-type" evidence="5">
    <location>
        <begin position="37"/>
        <end position="69"/>
    </location>
</feature>
<proteinExistence type="predicted"/>
<dbReference type="PROSITE" id="PS51128">
    <property type="entry name" value="ZF_DKSA_2"/>
    <property type="match status" value="1"/>
</dbReference>
<organism evidence="6 7">
    <name type="scientific">Vibrio lentus</name>
    <dbReference type="NCBI Taxonomy" id="136468"/>
    <lineage>
        <taxon>Bacteria</taxon>
        <taxon>Pseudomonadati</taxon>
        <taxon>Pseudomonadota</taxon>
        <taxon>Gammaproteobacteria</taxon>
        <taxon>Vibrionales</taxon>
        <taxon>Vibrionaceae</taxon>
        <taxon>Vibrio</taxon>
    </lineage>
</organism>
<dbReference type="GO" id="GO:0008270">
    <property type="term" value="F:zinc ion binding"/>
    <property type="evidence" value="ECO:0007669"/>
    <property type="project" value="UniProtKB-KW"/>
</dbReference>
<dbReference type="PANTHER" id="PTHR38777:SF1">
    <property type="entry name" value="DNAK SUPPRESSOR PROTEIN"/>
    <property type="match status" value="1"/>
</dbReference>
<dbReference type="RefSeq" id="WP_017083968.1">
    <property type="nucleotide sequence ID" value="NZ_SYVO01000029.1"/>
</dbReference>
<keyword evidence="2" id="KW-0863">Zinc-finger</keyword>
<comment type="caution">
    <text evidence="6">The sequence shown here is derived from an EMBL/GenBank/DDBJ whole genome shotgun (WGS) entry which is preliminary data.</text>
</comment>
<evidence type="ECO:0000256" key="2">
    <source>
        <dbReference type="ARBA" id="ARBA00022771"/>
    </source>
</evidence>
<dbReference type="GO" id="GO:1900378">
    <property type="term" value="P:positive regulation of secondary metabolite biosynthetic process"/>
    <property type="evidence" value="ECO:0007669"/>
    <property type="project" value="TreeGrafter"/>
</dbReference>
<evidence type="ECO:0000256" key="4">
    <source>
        <dbReference type="PROSITE-ProRule" id="PRU00510"/>
    </source>
</evidence>
<evidence type="ECO:0000313" key="6">
    <source>
        <dbReference type="EMBL" id="TKG09430.1"/>
    </source>
</evidence>
<dbReference type="Proteomes" id="UP000305840">
    <property type="component" value="Unassembled WGS sequence"/>
</dbReference>
<dbReference type="InterPro" id="IPR012783">
    <property type="entry name" value="Znf_C4_TraR"/>
</dbReference>
<sequence length="72" mass="8145">MSDVIDQASGFETQFTEVALTNQLARAKHVNQRESAQKCGECGDPIPEARRQHISGCQYCTQCQSELERMKR</sequence>
<feature type="zinc finger region" description="dksA C4-type" evidence="4">
    <location>
        <begin position="39"/>
        <end position="63"/>
    </location>
</feature>
<accession>A0A4U2F2U1</accession>
<evidence type="ECO:0000313" key="7">
    <source>
        <dbReference type="Proteomes" id="UP000305840"/>
    </source>
</evidence>
<evidence type="ECO:0000256" key="3">
    <source>
        <dbReference type="ARBA" id="ARBA00022833"/>
    </source>
</evidence>
<name>A0A4U2F2U1_9VIBR</name>
<dbReference type="SUPFAM" id="SSF57716">
    <property type="entry name" value="Glucocorticoid receptor-like (DNA-binding domain)"/>
    <property type="match status" value="1"/>
</dbReference>
<keyword evidence="1" id="KW-0479">Metal-binding</keyword>
<dbReference type="AlphaFoldDB" id="A0A4U2F2U1"/>
<dbReference type="Gene3D" id="1.20.120.910">
    <property type="entry name" value="DksA, coiled-coil domain"/>
    <property type="match status" value="1"/>
</dbReference>
<dbReference type="NCBIfam" id="TIGR02419">
    <property type="entry name" value="C4_traR_proteo"/>
    <property type="match status" value="1"/>
</dbReference>
<reference evidence="6 7" key="1">
    <citation type="submission" date="2019-04" db="EMBL/GenBank/DDBJ databases">
        <title>A reverse ecology approach based on a biological definition of microbial populations.</title>
        <authorList>
            <person name="Arevalo P."/>
            <person name="Vaninsberghe D."/>
            <person name="Elsherbini J."/>
            <person name="Gore J."/>
            <person name="Polz M."/>
        </authorList>
    </citation>
    <scope>NUCLEOTIDE SEQUENCE [LARGE SCALE GENOMIC DNA]</scope>
    <source>
        <strain evidence="6 7">10N.222.48.A1</strain>
    </source>
</reference>
<dbReference type="PANTHER" id="PTHR38777">
    <property type="entry name" value="FELS-2 PROPHAGE PROTEIN"/>
    <property type="match status" value="1"/>
</dbReference>
<dbReference type="EMBL" id="SYVO01000029">
    <property type="protein sequence ID" value="TKG09430.1"/>
    <property type="molecule type" value="Genomic_DNA"/>
</dbReference>
<evidence type="ECO:0000259" key="5">
    <source>
        <dbReference type="Pfam" id="PF01258"/>
    </source>
</evidence>
<dbReference type="InterPro" id="IPR000962">
    <property type="entry name" value="Znf_DskA_TraR"/>
</dbReference>
<gene>
    <name evidence="6" type="ORF">FCV91_10465</name>
</gene>
<evidence type="ECO:0000256" key="1">
    <source>
        <dbReference type="ARBA" id="ARBA00022723"/>
    </source>
</evidence>
<dbReference type="Pfam" id="PF01258">
    <property type="entry name" value="zf-dskA_traR"/>
    <property type="match status" value="1"/>
</dbReference>
<protein>
    <submittedName>
        <fullName evidence="6">TraR/DksA family transcriptional regulator</fullName>
    </submittedName>
</protein>